<comment type="caution">
    <text evidence="9">The sequence shown here is derived from an EMBL/GenBank/DDBJ whole genome shotgun (WGS) entry which is preliminary data.</text>
</comment>
<dbReference type="OrthoDB" id="541375at2759"/>
<dbReference type="InterPro" id="IPR036075">
    <property type="entry name" value="ARMT-1-like_metal-bd_sf"/>
</dbReference>
<dbReference type="GO" id="GO:0103026">
    <property type="term" value="F:fructose-1-phosphatase activity"/>
    <property type="evidence" value="ECO:0007669"/>
    <property type="project" value="RHEA"/>
</dbReference>
<dbReference type="PANTHER" id="PTHR12260">
    <property type="entry name" value="DAMAGE-CONTROL PHOSPHATASE ARMT1"/>
    <property type="match status" value="1"/>
</dbReference>
<gene>
    <name evidence="9" type="ORF">DM01DRAFT_1403467</name>
</gene>
<proteinExistence type="inferred from homology"/>
<feature type="non-terminal residue" evidence="9">
    <location>
        <position position="1"/>
    </location>
</feature>
<evidence type="ECO:0000256" key="6">
    <source>
        <dbReference type="ARBA" id="ARBA00048809"/>
    </source>
</evidence>
<evidence type="ECO:0000256" key="7">
    <source>
        <dbReference type="RuleBase" id="RU367030"/>
    </source>
</evidence>
<dbReference type="InterPro" id="IPR039763">
    <property type="entry name" value="ARMT1"/>
</dbReference>
<dbReference type="GO" id="GO:0046872">
    <property type="term" value="F:metal ion binding"/>
    <property type="evidence" value="ECO:0007669"/>
    <property type="project" value="UniProtKB-UniRule"/>
</dbReference>
<sequence length="446" mass="51148">MTVTPNNPPFPAYRASDKGSFAWDSTVRRWPIIIDNALTDLRKTMDDATDRQQKEQGNTIVQAFEQLKTEIASDQPLRLLLDNDGDVKTWNEHITAFFDGATWFNGSWLFNECYMYRRMREAVSLAPLWSTFDIFNHQKLNTFRGSHASVFDLAINMDAMLQPLPIDKEELVFNEVLQICLWGNATDLSLLTNMTEDDIKRLQATGSDKLKDQLAHILVNDIPQVWNKLKSLKNGRVDFVLDNSGFEVFVDLVFMDWLLSTQRAEKVVFHCKTIPWFVSDVMPKDLPLLFESCHDRSFFPSGHSEAEFMALEKMVGRWERYVDEGKLVIQSNDFWCNGLAYRYLESEAPALFADMSHSDLVVFKGDLNYRKLVFDCNWPVTTPFREAIGTSLASKFTNILSLRTNKAETIVGLKAGQKEQIEASVTAQEWRCSGKYAIVSYNQCTN</sequence>
<dbReference type="Proteomes" id="UP000242146">
    <property type="component" value="Unassembled WGS sequence"/>
</dbReference>
<reference evidence="9 10" key="1">
    <citation type="submission" date="2016-07" db="EMBL/GenBank/DDBJ databases">
        <title>Pervasive Adenine N6-methylation of Active Genes in Fungi.</title>
        <authorList>
            <consortium name="DOE Joint Genome Institute"/>
            <person name="Mondo S.J."/>
            <person name="Dannebaum R.O."/>
            <person name="Kuo R.C."/>
            <person name="Labutti K."/>
            <person name="Haridas S."/>
            <person name="Kuo A."/>
            <person name="Salamov A."/>
            <person name="Ahrendt S.R."/>
            <person name="Lipzen A."/>
            <person name="Sullivan W."/>
            <person name="Andreopoulos W.B."/>
            <person name="Clum A."/>
            <person name="Lindquist E."/>
            <person name="Daum C."/>
            <person name="Ramamoorthy G.K."/>
            <person name="Gryganskyi A."/>
            <person name="Culley D."/>
            <person name="Magnuson J.K."/>
            <person name="James T.Y."/>
            <person name="O'Malley M.A."/>
            <person name="Stajich J.E."/>
            <person name="Spatafora J.W."/>
            <person name="Visel A."/>
            <person name="Grigoriev I.V."/>
        </authorList>
    </citation>
    <scope>NUCLEOTIDE SEQUENCE [LARGE SCALE GENOMIC DNA]</scope>
    <source>
        <strain evidence="9 10">NRRL 3301</strain>
    </source>
</reference>
<protein>
    <recommendedName>
        <fullName evidence="7">Sugar phosphate phosphatase</fullName>
        <ecNumber evidence="7">3.1.3.-</ecNumber>
    </recommendedName>
</protein>
<dbReference type="SUPFAM" id="SSF111321">
    <property type="entry name" value="AF1104-like"/>
    <property type="match status" value="1"/>
</dbReference>
<dbReference type="EMBL" id="MCGT01000001">
    <property type="protein sequence ID" value="ORX63091.1"/>
    <property type="molecule type" value="Genomic_DNA"/>
</dbReference>
<keyword evidence="5 7" id="KW-0464">Manganese</keyword>
<evidence type="ECO:0000256" key="4">
    <source>
        <dbReference type="ARBA" id="ARBA00022801"/>
    </source>
</evidence>
<dbReference type="PANTHER" id="PTHR12260:SF4">
    <property type="entry name" value="SUGAR PHOSPHATE PHOSPHATASE"/>
    <property type="match status" value="1"/>
</dbReference>
<evidence type="ECO:0000313" key="9">
    <source>
        <dbReference type="EMBL" id="ORX63091.1"/>
    </source>
</evidence>
<comment type="catalytic activity">
    <reaction evidence="6 7">
        <text>beta-D-fructose 6-phosphate = dihydroxyacetone + D-glyceraldehyde 3-phosphate</text>
        <dbReference type="Rhea" id="RHEA:28002"/>
        <dbReference type="ChEBI" id="CHEBI:16016"/>
        <dbReference type="ChEBI" id="CHEBI:57634"/>
        <dbReference type="ChEBI" id="CHEBI:59776"/>
    </reaction>
</comment>
<dbReference type="STRING" id="101127.A0A1X2GYC5"/>
<comment type="catalytic activity">
    <reaction evidence="1 7">
        <text>beta-D-fructose 1-phosphate + H2O = D-fructose + phosphate</text>
        <dbReference type="Rhea" id="RHEA:35603"/>
        <dbReference type="ChEBI" id="CHEBI:15377"/>
        <dbReference type="ChEBI" id="CHEBI:37721"/>
        <dbReference type="ChEBI" id="CHEBI:43474"/>
        <dbReference type="ChEBI" id="CHEBI:138881"/>
    </reaction>
</comment>
<dbReference type="AlphaFoldDB" id="A0A1X2GYC5"/>
<evidence type="ECO:0000256" key="3">
    <source>
        <dbReference type="ARBA" id="ARBA00022723"/>
    </source>
</evidence>
<accession>A0A1X2GYC5</accession>
<evidence type="ECO:0000313" key="10">
    <source>
        <dbReference type="Proteomes" id="UP000242146"/>
    </source>
</evidence>
<evidence type="ECO:0000256" key="2">
    <source>
        <dbReference type="ARBA" id="ARBA00009519"/>
    </source>
</evidence>
<keyword evidence="4 7" id="KW-0378">Hydrolase</keyword>
<dbReference type="EC" id="3.1.3.-" evidence="7"/>
<evidence type="ECO:0000256" key="1">
    <source>
        <dbReference type="ARBA" id="ARBA00001326"/>
    </source>
</evidence>
<evidence type="ECO:0000256" key="5">
    <source>
        <dbReference type="ARBA" id="ARBA00023211"/>
    </source>
</evidence>
<name>A0A1X2GYC5_9FUNG</name>
<evidence type="ECO:0000259" key="8">
    <source>
        <dbReference type="Pfam" id="PF01937"/>
    </source>
</evidence>
<dbReference type="Gene3D" id="1.20.930.60">
    <property type="match status" value="1"/>
</dbReference>
<dbReference type="GO" id="GO:0097023">
    <property type="term" value="F:fructose 6-phosphate aldolase activity"/>
    <property type="evidence" value="ECO:0007669"/>
    <property type="project" value="RHEA"/>
</dbReference>
<keyword evidence="3 7" id="KW-0479">Metal-binding</keyword>
<comment type="function">
    <text evidence="7">Metal-dependent phosphatase that shows phosphatase activity against several substrates, including fructose-1-phosphate and fructose-6-phosphate. Its preference for fructose-1-phosphate, a strong glycating agent that causes DNA damage rather than a canonical yeast metabolite, suggests a damage-control function in hexose phosphate metabolism.</text>
</comment>
<dbReference type="GO" id="GO:0005634">
    <property type="term" value="C:nucleus"/>
    <property type="evidence" value="ECO:0007669"/>
    <property type="project" value="TreeGrafter"/>
</dbReference>
<comment type="similarity">
    <text evidence="2 7">Belongs to the damage-control phosphatase family. Sugar phosphate phosphatase III subfamily.</text>
</comment>
<feature type="domain" description="Damage-control phosphatase ARMT1-like metal-binding" evidence="8">
    <location>
        <begin position="28"/>
        <end position="420"/>
    </location>
</feature>
<keyword evidence="10" id="KW-1185">Reference proteome</keyword>
<dbReference type="InterPro" id="IPR002791">
    <property type="entry name" value="ARMT1-like_metal-bd"/>
</dbReference>
<organism evidence="9 10">
    <name type="scientific">Hesseltinella vesiculosa</name>
    <dbReference type="NCBI Taxonomy" id="101127"/>
    <lineage>
        <taxon>Eukaryota</taxon>
        <taxon>Fungi</taxon>
        <taxon>Fungi incertae sedis</taxon>
        <taxon>Mucoromycota</taxon>
        <taxon>Mucoromycotina</taxon>
        <taxon>Mucoromycetes</taxon>
        <taxon>Mucorales</taxon>
        <taxon>Cunninghamellaceae</taxon>
        <taxon>Hesseltinella</taxon>
    </lineage>
</organism>
<comment type="cofactor">
    <cofactor evidence="7">
        <name>Mn(2+)</name>
        <dbReference type="ChEBI" id="CHEBI:29035"/>
    </cofactor>
    <cofactor evidence="7">
        <name>Ni(2+)</name>
        <dbReference type="ChEBI" id="CHEBI:49786"/>
    </cofactor>
</comment>
<dbReference type="GO" id="GO:0006974">
    <property type="term" value="P:DNA damage response"/>
    <property type="evidence" value="ECO:0007669"/>
    <property type="project" value="TreeGrafter"/>
</dbReference>
<dbReference type="Gene3D" id="3.40.50.10880">
    <property type="entry name" value="Uncharacterised protein PF01937, DUF89, domain 3"/>
    <property type="match status" value="1"/>
</dbReference>
<comment type="domain">
    <text evidence="7">Subfamily III proteins have a conserved RTxK motif about 40-50 residues from the C-terminus; the threonine may be replaced by serine or cysteine.</text>
</comment>
<dbReference type="Pfam" id="PF01937">
    <property type="entry name" value="ARMT1-like_dom"/>
    <property type="match status" value="1"/>
</dbReference>